<dbReference type="Pfam" id="PF02620">
    <property type="entry name" value="YceD"/>
    <property type="match status" value="1"/>
</dbReference>
<protein>
    <submittedName>
        <fullName evidence="1">DUF177 domain-containing protein</fullName>
    </submittedName>
</protein>
<name>A0A5D4MAD0_9BACI</name>
<sequence length="180" mass="20632">MKWSIIQLQKFRDKGMPLDETVDASEVKKLDPQIRDVSPIHVTGRADISSDKVTFHLHIEGQLVLPCSRTLEDVHFPVDIDTVETFLLKANDYDQYEEEEVHRIQGDVIDLMPVINELLVLEIPMQVFSEKAKDDENLPSGKNWEVITEEQAIQAEEEEEKKVDPRLAGLAKLLEQDKNS</sequence>
<evidence type="ECO:0000313" key="1">
    <source>
        <dbReference type="EMBL" id="TYR98448.1"/>
    </source>
</evidence>
<dbReference type="Proteomes" id="UP000325182">
    <property type="component" value="Unassembled WGS sequence"/>
</dbReference>
<reference evidence="1 2" key="1">
    <citation type="submission" date="2019-08" db="EMBL/GenBank/DDBJ databases">
        <title>Bacillus genomes from the desert of Cuatro Cienegas, Coahuila.</title>
        <authorList>
            <person name="Olmedo-Alvarez G."/>
        </authorList>
    </citation>
    <scope>NUCLEOTIDE SEQUENCE [LARGE SCALE GENOMIC DNA]</scope>
    <source>
        <strain evidence="1 2">CH128b_4D</strain>
    </source>
</reference>
<dbReference type="AlphaFoldDB" id="A0A5D4MAD0"/>
<dbReference type="EMBL" id="VTEG01000011">
    <property type="protein sequence ID" value="TYR98448.1"/>
    <property type="molecule type" value="Genomic_DNA"/>
</dbReference>
<comment type="caution">
    <text evidence="1">The sequence shown here is derived from an EMBL/GenBank/DDBJ whole genome shotgun (WGS) entry which is preliminary data.</text>
</comment>
<evidence type="ECO:0000313" key="2">
    <source>
        <dbReference type="Proteomes" id="UP000325182"/>
    </source>
</evidence>
<organism evidence="1 2">
    <name type="scientific">Rossellomorea vietnamensis</name>
    <dbReference type="NCBI Taxonomy" id="218284"/>
    <lineage>
        <taxon>Bacteria</taxon>
        <taxon>Bacillati</taxon>
        <taxon>Bacillota</taxon>
        <taxon>Bacilli</taxon>
        <taxon>Bacillales</taxon>
        <taxon>Bacillaceae</taxon>
        <taxon>Rossellomorea</taxon>
    </lineage>
</organism>
<proteinExistence type="predicted"/>
<dbReference type="RefSeq" id="WP_113927406.1">
    <property type="nucleotide sequence ID" value="NZ_VTEG01000011.1"/>
</dbReference>
<accession>A0A5D4MAD0</accession>
<gene>
    <name evidence="1" type="ORF">FZC84_14845</name>
</gene>
<dbReference type="InterPro" id="IPR003772">
    <property type="entry name" value="YceD"/>
</dbReference>